<reference evidence="5 6" key="1">
    <citation type="submission" date="2018-10" db="EMBL/GenBank/DDBJ databases">
        <title>Sinomicrobium pectinilyticum sp. nov., a pectinase-producing bacterium isolated from alkaline and saline soil, and emended description of the genus Sinomicrobium.</title>
        <authorList>
            <person name="Cheng B."/>
            <person name="Li C."/>
            <person name="Lai Q."/>
            <person name="Du M."/>
            <person name="Shao Z."/>
            <person name="Xu P."/>
            <person name="Yang C."/>
        </authorList>
    </citation>
    <scope>NUCLEOTIDE SEQUENCE [LARGE SCALE GENOMIC DNA]</scope>
    <source>
        <strain evidence="5 6">5DNS001</strain>
    </source>
</reference>
<dbReference type="Gene3D" id="1.10.10.60">
    <property type="entry name" value="Homeodomain-like"/>
    <property type="match status" value="1"/>
</dbReference>
<organism evidence="5 6">
    <name type="scientific">Sinomicrobium pectinilyticum</name>
    <dbReference type="NCBI Taxonomy" id="1084421"/>
    <lineage>
        <taxon>Bacteria</taxon>
        <taxon>Pseudomonadati</taxon>
        <taxon>Bacteroidota</taxon>
        <taxon>Flavobacteriia</taxon>
        <taxon>Flavobacteriales</taxon>
        <taxon>Flavobacteriaceae</taxon>
        <taxon>Sinomicrobium</taxon>
    </lineage>
</organism>
<gene>
    <name evidence="5" type="ORF">ED312_07060</name>
</gene>
<keyword evidence="3" id="KW-0804">Transcription</keyword>
<sequence>MPLICRNNKTASEFRLILREGNFNRRFYGRDRKERFLTIAWNRGKSQTVVVDGIAYDFPENSILALIINQTFDFSDPESVVAWQFNREFYCIVDHDREVGCVGFLFYGSSQPMFVNIDEVQQDKLNTLLKVFQEEFEMKDIIQEDMLRVLLKRLIIIVTRLAKKQYLAGDMNDEKLDIIRKFNLLVETYYKKEHGVKFYADQLCRSPKTLSNLFAMYNNKSPLSVIQYRIVLEAKRLLMYTDKSIKEIAYELGYDDAAYFSNFFKKQTSFAPSEFKSAEASSVVGI</sequence>
<protein>
    <submittedName>
        <fullName evidence="5">Helix-turn-helix domain-containing protein</fullName>
    </submittedName>
</protein>
<dbReference type="Proteomes" id="UP000267469">
    <property type="component" value="Unassembled WGS sequence"/>
</dbReference>
<keyword evidence="6" id="KW-1185">Reference proteome</keyword>
<dbReference type="OrthoDB" id="2666928at2"/>
<evidence type="ECO:0000256" key="2">
    <source>
        <dbReference type="ARBA" id="ARBA00023125"/>
    </source>
</evidence>
<evidence type="ECO:0000256" key="1">
    <source>
        <dbReference type="ARBA" id="ARBA00023015"/>
    </source>
</evidence>
<name>A0A3N0EPR5_SINP1</name>
<dbReference type="PRINTS" id="PR00032">
    <property type="entry name" value="HTHARAC"/>
</dbReference>
<evidence type="ECO:0000259" key="4">
    <source>
        <dbReference type="PROSITE" id="PS01124"/>
    </source>
</evidence>
<dbReference type="SMART" id="SM00342">
    <property type="entry name" value="HTH_ARAC"/>
    <property type="match status" value="1"/>
</dbReference>
<evidence type="ECO:0000256" key="3">
    <source>
        <dbReference type="ARBA" id="ARBA00023163"/>
    </source>
</evidence>
<dbReference type="InterPro" id="IPR020449">
    <property type="entry name" value="Tscrpt_reg_AraC-type_HTH"/>
</dbReference>
<evidence type="ECO:0000313" key="5">
    <source>
        <dbReference type="EMBL" id="RNL89870.1"/>
    </source>
</evidence>
<evidence type="ECO:0000313" key="6">
    <source>
        <dbReference type="Proteomes" id="UP000267469"/>
    </source>
</evidence>
<dbReference type="InterPro" id="IPR018060">
    <property type="entry name" value="HTH_AraC"/>
</dbReference>
<dbReference type="RefSeq" id="WP_123215307.1">
    <property type="nucleotide sequence ID" value="NZ_RJTM01000035.1"/>
</dbReference>
<proteinExistence type="predicted"/>
<keyword evidence="1" id="KW-0805">Transcription regulation</keyword>
<dbReference type="PROSITE" id="PS01124">
    <property type="entry name" value="HTH_ARAC_FAMILY_2"/>
    <property type="match status" value="1"/>
</dbReference>
<dbReference type="AlphaFoldDB" id="A0A3N0EPR5"/>
<feature type="domain" description="HTH araC/xylS-type" evidence="4">
    <location>
        <begin position="180"/>
        <end position="278"/>
    </location>
</feature>
<dbReference type="EMBL" id="RJTM01000035">
    <property type="protein sequence ID" value="RNL89870.1"/>
    <property type="molecule type" value="Genomic_DNA"/>
</dbReference>
<accession>A0A3N0EPR5</accession>
<dbReference type="Pfam" id="PF12833">
    <property type="entry name" value="HTH_18"/>
    <property type="match status" value="1"/>
</dbReference>
<dbReference type="GO" id="GO:0003700">
    <property type="term" value="F:DNA-binding transcription factor activity"/>
    <property type="evidence" value="ECO:0007669"/>
    <property type="project" value="InterPro"/>
</dbReference>
<dbReference type="GO" id="GO:0043565">
    <property type="term" value="F:sequence-specific DNA binding"/>
    <property type="evidence" value="ECO:0007669"/>
    <property type="project" value="InterPro"/>
</dbReference>
<dbReference type="PANTHER" id="PTHR43280:SF32">
    <property type="entry name" value="TRANSCRIPTIONAL REGULATORY PROTEIN"/>
    <property type="match status" value="1"/>
</dbReference>
<dbReference type="SUPFAM" id="SSF46689">
    <property type="entry name" value="Homeodomain-like"/>
    <property type="match status" value="1"/>
</dbReference>
<dbReference type="PANTHER" id="PTHR43280">
    <property type="entry name" value="ARAC-FAMILY TRANSCRIPTIONAL REGULATOR"/>
    <property type="match status" value="1"/>
</dbReference>
<dbReference type="InterPro" id="IPR009057">
    <property type="entry name" value="Homeodomain-like_sf"/>
</dbReference>
<keyword evidence="2" id="KW-0238">DNA-binding</keyword>
<comment type="caution">
    <text evidence="5">The sequence shown here is derived from an EMBL/GenBank/DDBJ whole genome shotgun (WGS) entry which is preliminary data.</text>
</comment>